<proteinExistence type="predicted"/>
<keyword evidence="2" id="KW-1185">Reference proteome</keyword>
<dbReference type="OrthoDB" id="7870010at2"/>
<protein>
    <recommendedName>
        <fullName evidence="3">DNA-binding protein</fullName>
    </recommendedName>
</protein>
<dbReference type="Proteomes" id="UP000252023">
    <property type="component" value="Chromosome"/>
</dbReference>
<dbReference type="KEGG" id="pars:DRW48_10360"/>
<evidence type="ECO:0000313" key="1">
    <source>
        <dbReference type="EMBL" id="AXC51212.1"/>
    </source>
</evidence>
<name>A0A344PPA7_9RHOB</name>
<reference evidence="2" key="1">
    <citation type="submission" date="2018-07" db="EMBL/GenBank/DDBJ databases">
        <title>Genome sequencing of Paracoccus sp. SC2-6.</title>
        <authorList>
            <person name="Heo J."/>
            <person name="Kim S.-J."/>
            <person name="Kwon S.-W."/>
        </authorList>
    </citation>
    <scope>NUCLEOTIDE SEQUENCE [LARGE SCALE GENOMIC DNA]</scope>
    <source>
        <strain evidence="2">SC2-6</strain>
    </source>
</reference>
<accession>A0A344PPA7</accession>
<evidence type="ECO:0000313" key="2">
    <source>
        <dbReference type="Proteomes" id="UP000252023"/>
    </source>
</evidence>
<evidence type="ECO:0008006" key="3">
    <source>
        <dbReference type="Google" id="ProtNLM"/>
    </source>
</evidence>
<sequence>MRDAWIELTNKHFQSAEHVAVFFGVTEKAARNWRDGVTGPRGGAVAYAIKNVPGAAEKLLGA</sequence>
<dbReference type="EMBL" id="CP030918">
    <property type="protein sequence ID" value="AXC51212.1"/>
    <property type="molecule type" value="Genomic_DNA"/>
</dbReference>
<gene>
    <name evidence="1" type="ORF">DRW48_10360</name>
</gene>
<organism evidence="1 2">
    <name type="scientific">Paracoccus suum</name>
    <dbReference type="NCBI Taxonomy" id="2259340"/>
    <lineage>
        <taxon>Bacteria</taxon>
        <taxon>Pseudomonadati</taxon>
        <taxon>Pseudomonadota</taxon>
        <taxon>Alphaproteobacteria</taxon>
        <taxon>Rhodobacterales</taxon>
        <taxon>Paracoccaceae</taxon>
        <taxon>Paracoccus</taxon>
    </lineage>
</organism>
<dbReference type="AlphaFoldDB" id="A0A344PPA7"/>